<comment type="caution">
    <text evidence="3">The sequence shown here is derived from an EMBL/GenBank/DDBJ whole genome shotgun (WGS) entry which is preliminary data.</text>
</comment>
<organism evidence="3 4">
    <name type="scientific">Pseudocercospora fuligena</name>
    <dbReference type="NCBI Taxonomy" id="685502"/>
    <lineage>
        <taxon>Eukaryota</taxon>
        <taxon>Fungi</taxon>
        <taxon>Dikarya</taxon>
        <taxon>Ascomycota</taxon>
        <taxon>Pezizomycotina</taxon>
        <taxon>Dothideomycetes</taxon>
        <taxon>Dothideomycetidae</taxon>
        <taxon>Mycosphaerellales</taxon>
        <taxon>Mycosphaerellaceae</taxon>
        <taxon>Pseudocercospora</taxon>
    </lineage>
</organism>
<dbReference type="InterPro" id="IPR046539">
    <property type="entry name" value="DUF6604"/>
</dbReference>
<evidence type="ECO:0000313" key="3">
    <source>
        <dbReference type="EMBL" id="KAF7189331.1"/>
    </source>
</evidence>
<evidence type="ECO:0000256" key="1">
    <source>
        <dbReference type="SAM" id="MobiDB-lite"/>
    </source>
</evidence>
<evidence type="ECO:0000259" key="2">
    <source>
        <dbReference type="Pfam" id="PF20253"/>
    </source>
</evidence>
<dbReference type="AlphaFoldDB" id="A0A8H6RB35"/>
<dbReference type="PANTHER" id="PTHR38795">
    <property type="entry name" value="DUF6604 DOMAIN-CONTAINING PROTEIN"/>
    <property type="match status" value="1"/>
</dbReference>
<dbReference type="Pfam" id="PF20253">
    <property type="entry name" value="DUF6604"/>
    <property type="match status" value="1"/>
</dbReference>
<dbReference type="OrthoDB" id="3650886at2759"/>
<evidence type="ECO:0000313" key="4">
    <source>
        <dbReference type="Proteomes" id="UP000660729"/>
    </source>
</evidence>
<feature type="domain" description="DUF6604" evidence="2">
    <location>
        <begin position="12"/>
        <end position="260"/>
    </location>
</feature>
<keyword evidence="4" id="KW-1185">Reference proteome</keyword>
<protein>
    <recommendedName>
        <fullName evidence="2">DUF6604 domain-containing protein</fullName>
    </recommendedName>
</protein>
<dbReference type="Proteomes" id="UP000660729">
    <property type="component" value="Unassembled WGS sequence"/>
</dbReference>
<dbReference type="EMBL" id="JABCIY010000191">
    <property type="protein sequence ID" value="KAF7189331.1"/>
    <property type="molecule type" value="Genomic_DNA"/>
</dbReference>
<reference evidence="3" key="1">
    <citation type="submission" date="2020-04" db="EMBL/GenBank/DDBJ databases">
        <title>Draft genome resource of the tomato pathogen Pseudocercospora fuligena.</title>
        <authorList>
            <person name="Zaccaron A."/>
        </authorList>
    </citation>
    <scope>NUCLEOTIDE SEQUENCE</scope>
    <source>
        <strain evidence="3">PF001</strain>
    </source>
</reference>
<feature type="region of interest" description="Disordered" evidence="1">
    <location>
        <begin position="842"/>
        <end position="867"/>
    </location>
</feature>
<accession>A0A8H6RB35</accession>
<dbReference type="PANTHER" id="PTHR38795:SF1">
    <property type="entry name" value="DUF6604 DOMAIN-CONTAINING PROTEIN"/>
    <property type="match status" value="1"/>
</dbReference>
<name>A0A8H6RB35_9PEZI</name>
<sequence length="867" mass="98097">MAPDPVSDLYVRYKTGTKRVIDWLATTAATYTTLDAALETRVPGTCTTTLTVQDLLKLANCITEHASEKRRHPAELESIIIILRDVIAGRREYALYRQRQDTVLEADRSHAYFVEILCQILDKLRALLETAFRKAPSGKKKTTKGKKQRPQTVDEGCGDVLRNIFGALDLEEPPEPLAQKEQAVSPEPMPKNAMTPVYILEQQDSEPDFALWCFLEDCCKIQRYLRSVWEEHYAGDITQLVAAQTTEVAFRIFEHAAGEFAADFPELSSLDKVIEHLGLDGEALSEHPSEVELLCIPAIASINKLRKYFHSILGVRKTAAQSDKQARAPENPPPVQQLHELLLRLSVPPEYMKVDESDGDMASKFLGAFLIASGNSGLFTDLIYSKNMHDLFFRHVWDALCDPDSPLSMQIVMQYRVCMDIGWAQGKPSTNEFDSLLYTKRYADATLINLADDTEDYLGKEVASSLTGSPCRAVLKRLISELHEVLEDKRDLPIEDIRSIPLMAPMITSLPMLAGKYANKVLLAKCHDGVTTALQRNYTMVTAHLYRACRDLGLLPNQWEDMEFVIRHLDPKNLGLIGTGGGINAITLSARRFGMAFGIPATEYSQERRRLKGGNPRLPLPRNHVIKRSKDSLPHAAFVNALMKLGDTEDSTVSTYSGINRALQSMVDDVVQDPSLELDPEIREQWKKCKKLEPTKLLTVLKQQLVREEHQTLFDYHSFFTECLTICSLIRDEYWDSIRSLRAARGLPVDFDIVEMADEILWEAAEAEGRSLSVLRGTMLGSIAQRLEGHISRQGNICIRIAEQVRNSQLYGGAEEAWPPGMFRDDDFLTVTQEEREHLISYQASAHQRREEYHQRHRDREARKKQD</sequence>
<gene>
    <name evidence="3" type="ORF">HII31_09309</name>
</gene>
<proteinExistence type="predicted"/>
<feature type="compositionally biased region" description="Basic and acidic residues" evidence="1">
    <location>
        <begin position="848"/>
        <end position="867"/>
    </location>
</feature>